<protein>
    <recommendedName>
        <fullName evidence="3">IS21 family transposase</fullName>
    </recommendedName>
</protein>
<accession>A0ABS7I8I0</accession>
<organism evidence="1 2">
    <name type="scientific">Microbacterium ureisolvens</name>
    <dbReference type="NCBI Taxonomy" id="2781186"/>
    <lineage>
        <taxon>Bacteria</taxon>
        <taxon>Bacillati</taxon>
        <taxon>Actinomycetota</taxon>
        <taxon>Actinomycetes</taxon>
        <taxon>Micrococcales</taxon>
        <taxon>Microbacteriaceae</taxon>
        <taxon>Microbacterium</taxon>
    </lineage>
</organism>
<evidence type="ECO:0008006" key="3">
    <source>
        <dbReference type="Google" id="ProtNLM"/>
    </source>
</evidence>
<name>A0ABS7I8I0_9MICO</name>
<reference evidence="1 2" key="1">
    <citation type="journal article" date="2021" name="MBio">
        <title>Poor Competitiveness of Bradyrhizobium in Pigeon Pea Root Colonization in Indian Soils.</title>
        <authorList>
            <person name="Chalasani D."/>
            <person name="Basu A."/>
            <person name="Pullabhotla S.V.S.R.N."/>
            <person name="Jorrin B."/>
            <person name="Neal A.L."/>
            <person name="Poole P.S."/>
            <person name="Podile A.R."/>
            <person name="Tkacz A."/>
        </authorList>
    </citation>
    <scope>NUCLEOTIDE SEQUENCE [LARGE SCALE GENOMIC DNA]</scope>
    <source>
        <strain evidence="1 2">HU12</strain>
    </source>
</reference>
<evidence type="ECO:0000313" key="1">
    <source>
        <dbReference type="EMBL" id="MBW9111958.1"/>
    </source>
</evidence>
<comment type="caution">
    <text evidence="1">The sequence shown here is derived from an EMBL/GenBank/DDBJ whole genome shotgun (WGS) entry which is preliminary data.</text>
</comment>
<evidence type="ECO:0000313" key="2">
    <source>
        <dbReference type="Proteomes" id="UP000777440"/>
    </source>
</evidence>
<keyword evidence="2" id="KW-1185">Reference proteome</keyword>
<dbReference type="RefSeq" id="WP_220292740.1">
    <property type="nucleotide sequence ID" value="NZ_JAEUAX010000021.1"/>
</dbReference>
<sequence>MVRKIKAKLVLRLRAEGLTGRQIAAQGMSRTSVAAVIDAADREGIGWDDVGRLIPGR</sequence>
<proteinExistence type="predicted"/>
<dbReference type="Proteomes" id="UP000777440">
    <property type="component" value="Unassembled WGS sequence"/>
</dbReference>
<dbReference type="EMBL" id="JAEUAX010000021">
    <property type="protein sequence ID" value="MBW9111958.1"/>
    <property type="molecule type" value="Genomic_DNA"/>
</dbReference>
<gene>
    <name evidence="1" type="ORF">JNB61_19505</name>
</gene>